<dbReference type="InterPro" id="IPR021720">
    <property type="entry name" value="Malectin_dom"/>
</dbReference>
<dbReference type="FunFam" id="2.60.120.430:FF:000004">
    <property type="entry name" value="Putative leucine-rich repeat receptor-like serine/threonine-protein kinase"/>
    <property type="match status" value="1"/>
</dbReference>
<dbReference type="AlphaFoldDB" id="A0AAF0W3I4"/>
<dbReference type="GO" id="GO:0005524">
    <property type="term" value="F:ATP binding"/>
    <property type="evidence" value="ECO:0007669"/>
    <property type="project" value="UniProtKB-KW"/>
</dbReference>
<evidence type="ECO:0000256" key="8">
    <source>
        <dbReference type="ARBA" id="ARBA00022741"/>
    </source>
</evidence>
<dbReference type="SUPFAM" id="SSF52058">
    <property type="entry name" value="L domain-like"/>
    <property type="match status" value="1"/>
</dbReference>
<keyword evidence="7" id="KW-0677">Repeat</keyword>
<evidence type="ECO:0000256" key="9">
    <source>
        <dbReference type="ARBA" id="ARBA00022840"/>
    </source>
</evidence>
<keyword evidence="8" id="KW-0547">Nucleotide-binding</keyword>
<keyword evidence="11" id="KW-0675">Receptor</keyword>
<evidence type="ECO:0000256" key="14">
    <source>
        <dbReference type="ARBA" id="ARBA00048679"/>
    </source>
</evidence>
<keyword evidence="9" id="KW-0067">ATP-binding</keyword>
<dbReference type="InterPro" id="IPR003591">
    <property type="entry name" value="Leu-rich_rpt_typical-subtyp"/>
</dbReference>
<dbReference type="InterPro" id="IPR051824">
    <property type="entry name" value="LRR_Rcpt-Like_S/T_Kinase"/>
</dbReference>
<dbReference type="GO" id="GO:0004674">
    <property type="term" value="F:protein serine/threonine kinase activity"/>
    <property type="evidence" value="ECO:0007669"/>
    <property type="project" value="UniProtKB-EC"/>
</dbReference>
<evidence type="ECO:0000256" key="5">
    <source>
        <dbReference type="ARBA" id="ARBA00022679"/>
    </source>
</evidence>
<reference evidence="18" key="1">
    <citation type="journal article" date="2016" name="Nat. Genet.">
        <title>A high-quality carrot genome assembly provides new insights into carotenoid accumulation and asterid genome evolution.</title>
        <authorList>
            <person name="Iorizzo M."/>
            <person name="Ellison S."/>
            <person name="Senalik D."/>
            <person name="Zeng P."/>
            <person name="Satapoomin P."/>
            <person name="Huang J."/>
            <person name="Bowman M."/>
            <person name="Iovene M."/>
            <person name="Sanseverino W."/>
            <person name="Cavagnaro P."/>
            <person name="Yildiz M."/>
            <person name="Macko-Podgorni A."/>
            <person name="Moranska E."/>
            <person name="Grzebelus E."/>
            <person name="Grzebelus D."/>
            <person name="Ashrafi H."/>
            <person name="Zheng Z."/>
            <person name="Cheng S."/>
            <person name="Spooner D."/>
            <person name="Van Deynze A."/>
            <person name="Simon P."/>
        </authorList>
    </citation>
    <scope>NUCLEOTIDE SEQUENCE</scope>
    <source>
        <tissue evidence="18">Leaf</tissue>
    </source>
</reference>
<evidence type="ECO:0000256" key="16">
    <source>
        <dbReference type="SAM" id="SignalP"/>
    </source>
</evidence>
<evidence type="ECO:0000259" key="17">
    <source>
        <dbReference type="Pfam" id="PF11721"/>
    </source>
</evidence>
<dbReference type="EC" id="2.7.11.1" evidence="2"/>
<dbReference type="GO" id="GO:0016020">
    <property type="term" value="C:membrane"/>
    <property type="evidence" value="ECO:0007669"/>
    <property type="project" value="UniProtKB-SubCell"/>
</dbReference>
<evidence type="ECO:0000256" key="3">
    <source>
        <dbReference type="ARBA" id="ARBA00022553"/>
    </source>
</evidence>
<comment type="catalytic activity">
    <reaction evidence="14">
        <text>L-seryl-[protein] + ATP = O-phospho-L-seryl-[protein] + ADP + H(+)</text>
        <dbReference type="Rhea" id="RHEA:17989"/>
        <dbReference type="Rhea" id="RHEA-COMP:9863"/>
        <dbReference type="Rhea" id="RHEA-COMP:11604"/>
        <dbReference type="ChEBI" id="CHEBI:15378"/>
        <dbReference type="ChEBI" id="CHEBI:29999"/>
        <dbReference type="ChEBI" id="CHEBI:30616"/>
        <dbReference type="ChEBI" id="CHEBI:83421"/>
        <dbReference type="ChEBI" id="CHEBI:456216"/>
        <dbReference type="EC" id="2.7.11.1"/>
    </reaction>
</comment>
<keyword evidence="15" id="KW-1133">Transmembrane helix</keyword>
<keyword evidence="5" id="KW-0808">Transferase</keyword>
<keyword evidence="15" id="KW-0812">Transmembrane</keyword>
<keyword evidence="12" id="KW-0325">Glycoprotein</keyword>
<evidence type="ECO:0000256" key="11">
    <source>
        <dbReference type="ARBA" id="ARBA00023170"/>
    </source>
</evidence>
<evidence type="ECO:0000256" key="1">
    <source>
        <dbReference type="ARBA" id="ARBA00004479"/>
    </source>
</evidence>
<evidence type="ECO:0000256" key="13">
    <source>
        <dbReference type="ARBA" id="ARBA00047899"/>
    </source>
</evidence>
<dbReference type="Gene3D" id="3.80.10.10">
    <property type="entry name" value="Ribonuclease Inhibitor"/>
    <property type="match status" value="2"/>
</dbReference>
<dbReference type="FunFam" id="3.80.10.10:FF:001380">
    <property type="entry name" value="Os05g0256100 protein"/>
    <property type="match status" value="1"/>
</dbReference>
<evidence type="ECO:0000256" key="12">
    <source>
        <dbReference type="ARBA" id="ARBA00023180"/>
    </source>
</evidence>
<dbReference type="PANTHER" id="PTHR48006:SF98">
    <property type="entry name" value="MALECTIN DOMAIN-CONTAINING PROTEIN"/>
    <property type="match status" value="1"/>
</dbReference>
<dbReference type="FunFam" id="3.80.10.10:FF:000041">
    <property type="entry name" value="LRR receptor-like serine/threonine-protein kinase ERECTA"/>
    <property type="match status" value="1"/>
</dbReference>
<evidence type="ECO:0000313" key="19">
    <source>
        <dbReference type="Proteomes" id="UP000077755"/>
    </source>
</evidence>
<feature type="domain" description="Malectin" evidence="17">
    <location>
        <begin position="403"/>
        <end position="587"/>
    </location>
</feature>
<keyword evidence="4" id="KW-0433">Leucine-rich repeat</keyword>
<evidence type="ECO:0000256" key="4">
    <source>
        <dbReference type="ARBA" id="ARBA00022614"/>
    </source>
</evidence>
<feature type="chain" id="PRO_5042272881" description="non-specific serine/threonine protein kinase" evidence="16">
    <location>
        <begin position="20"/>
        <end position="652"/>
    </location>
</feature>
<evidence type="ECO:0000256" key="2">
    <source>
        <dbReference type="ARBA" id="ARBA00012513"/>
    </source>
</evidence>
<dbReference type="Gene3D" id="2.60.120.430">
    <property type="entry name" value="Galactose-binding lectin"/>
    <property type="match status" value="1"/>
</dbReference>
<gene>
    <name evidence="18" type="ORF">DCAR_0101474</name>
</gene>
<dbReference type="GO" id="GO:0006952">
    <property type="term" value="P:defense response"/>
    <property type="evidence" value="ECO:0007669"/>
    <property type="project" value="UniProtKB-ARBA"/>
</dbReference>
<protein>
    <recommendedName>
        <fullName evidence="2">non-specific serine/threonine protein kinase</fullName>
        <ecNumber evidence="2">2.7.11.1</ecNumber>
    </recommendedName>
</protein>
<feature type="transmembrane region" description="Helical" evidence="15">
    <location>
        <begin position="609"/>
        <end position="631"/>
    </location>
</feature>
<organism evidence="18 19">
    <name type="scientific">Daucus carota subsp. sativus</name>
    <name type="common">Carrot</name>
    <dbReference type="NCBI Taxonomy" id="79200"/>
    <lineage>
        <taxon>Eukaryota</taxon>
        <taxon>Viridiplantae</taxon>
        <taxon>Streptophyta</taxon>
        <taxon>Embryophyta</taxon>
        <taxon>Tracheophyta</taxon>
        <taxon>Spermatophyta</taxon>
        <taxon>Magnoliopsida</taxon>
        <taxon>eudicotyledons</taxon>
        <taxon>Gunneridae</taxon>
        <taxon>Pentapetalae</taxon>
        <taxon>asterids</taxon>
        <taxon>campanulids</taxon>
        <taxon>Apiales</taxon>
        <taxon>Apiaceae</taxon>
        <taxon>Apioideae</taxon>
        <taxon>Scandiceae</taxon>
        <taxon>Daucinae</taxon>
        <taxon>Daucus</taxon>
        <taxon>Daucus sect. Daucus</taxon>
    </lineage>
</organism>
<sequence>MGILSFSLVVVCIIKMVVAQPATDPNEVAALKKLVDYWNLNDKLNLTIDPCNKDATWAPENENPRIACECSSTVCHINHLKIYALDISGVIPRELFELKELMDLNLGQNVLSGPIPPEIRQLSKMQYLSFGINNLTGPVPHELGSLTKLVSLSISSNNFNGHLPTEIGELKSLEQLYIDSSGLSGPIPEELSNLKLLHTIWASDNSFSGKLPEFLGTLTNLKTLRLQGTNLEGPIPLTYGALTKLEDLRIGDLSEGESSLDFLGNYASLSILLLRNCHLVGELPKQLSSFSNLKILDLSFNKLTGQIPNSFQDFASLQYLFLGNNNLKGELPESIISPNLVALDVSFNSISGSLPLNFAKVGLKVNVVGTSINSDNLYDERASTLLQCLDNTKCSNIATSNSFSIKCGGMKQVSTSGIRFDDDSEELGAASYYAGSDNNWAVSSTGSFISNPNGPQSIAQTDTQISGTLDSELYKTARTSSSSLRYYGLGLKNGKYAIELHFAEIQMEDTRSWKGLGKRLFDIYIQGERVVQDFNIQNEAGASKKALVKKFEGNVTNKILDIHFFWAGRGTCCIPVQSTYGPMVSAIHVSKVGDEVSSSKSDKKRVGKVVGIAFGCAAGLLIISSIFYLWWMKNSAAHQRIYTGSPTKALTS</sequence>
<dbReference type="Pfam" id="PF13855">
    <property type="entry name" value="LRR_8"/>
    <property type="match status" value="1"/>
</dbReference>
<evidence type="ECO:0000313" key="18">
    <source>
        <dbReference type="EMBL" id="WOG82311.1"/>
    </source>
</evidence>
<keyword evidence="3" id="KW-0597">Phosphoprotein</keyword>
<evidence type="ECO:0000256" key="10">
    <source>
        <dbReference type="ARBA" id="ARBA00023136"/>
    </source>
</evidence>
<dbReference type="InterPro" id="IPR001611">
    <property type="entry name" value="Leu-rich_rpt"/>
</dbReference>
<dbReference type="InterPro" id="IPR032675">
    <property type="entry name" value="LRR_dom_sf"/>
</dbReference>
<reference evidence="18" key="2">
    <citation type="submission" date="2022-03" db="EMBL/GenBank/DDBJ databases">
        <title>Draft title - Genomic analysis of global carrot germplasm unveils the trajectory of domestication and the origin of high carotenoid orange carrot.</title>
        <authorList>
            <person name="Iorizzo M."/>
            <person name="Ellison S."/>
            <person name="Senalik D."/>
            <person name="Macko-Podgorni A."/>
            <person name="Grzebelus D."/>
            <person name="Bostan H."/>
            <person name="Rolling W."/>
            <person name="Curaba J."/>
            <person name="Simon P."/>
        </authorList>
    </citation>
    <scope>NUCLEOTIDE SEQUENCE</scope>
    <source>
        <tissue evidence="18">Leaf</tissue>
    </source>
</reference>
<dbReference type="Proteomes" id="UP000077755">
    <property type="component" value="Chromosome 1"/>
</dbReference>
<dbReference type="SMART" id="SM00369">
    <property type="entry name" value="LRR_TYP"/>
    <property type="match status" value="3"/>
</dbReference>
<evidence type="ECO:0000256" key="7">
    <source>
        <dbReference type="ARBA" id="ARBA00022737"/>
    </source>
</evidence>
<feature type="signal peptide" evidence="16">
    <location>
        <begin position="1"/>
        <end position="19"/>
    </location>
</feature>
<dbReference type="GO" id="GO:0051707">
    <property type="term" value="P:response to other organism"/>
    <property type="evidence" value="ECO:0007669"/>
    <property type="project" value="UniProtKB-ARBA"/>
</dbReference>
<dbReference type="EMBL" id="CP093343">
    <property type="protein sequence ID" value="WOG82311.1"/>
    <property type="molecule type" value="Genomic_DNA"/>
</dbReference>
<dbReference type="KEGG" id="dcr:108219324"/>
<comment type="catalytic activity">
    <reaction evidence="13">
        <text>L-threonyl-[protein] + ATP = O-phospho-L-threonyl-[protein] + ADP + H(+)</text>
        <dbReference type="Rhea" id="RHEA:46608"/>
        <dbReference type="Rhea" id="RHEA-COMP:11060"/>
        <dbReference type="Rhea" id="RHEA-COMP:11605"/>
        <dbReference type="ChEBI" id="CHEBI:15378"/>
        <dbReference type="ChEBI" id="CHEBI:30013"/>
        <dbReference type="ChEBI" id="CHEBI:30616"/>
        <dbReference type="ChEBI" id="CHEBI:61977"/>
        <dbReference type="ChEBI" id="CHEBI:456216"/>
        <dbReference type="EC" id="2.7.11.1"/>
    </reaction>
</comment>
<dbReference type="PANTHER" id="PTHR48006">
    <property type="entry name" value="LEUCINE-RICH REPEAT-CONTAINING PROTEIN DDB_G0281931-RELATED"/>
    <property type="match status" value="1"/>
</dbReference>
<accession>A0AAF0W3I4</accession>
<evidence type="ECO:0000256" key="15">
    <source>
        <dbReference type="SAM" id="Phobius"/>
    </source>
</evidence>
<keyword evidence="19" id="KW-1185">Reference proteome</keyword>
<dbReference type="Pfam" id="PF00560">
    <property type="entry name" value="LRR_1"/>
    <property type="match status" value="3"/>
</dbReference>
<name>A0AAF0W3I4_DAUCS</name>
<dbReference type="Pfam" id="PF11721">
    <property type="entry name" value="Malectin"/>
    <property type="match status" value="1"/>
</dbReference>
<keyword evidence="10 15" id="KW-0472">Membrane</keyword>
<keyword evidence="6 16" id="KW-0732">Signal</keyword>
<evidence type="ECO:0000256" key="6">
    <source>
        <dbReference type="ARBA" id="ARBA00022729"/>
    </source>
</evidence>
<proteinExistence type="predicted"/>
<comment type="subcellular location">
    <subcellularLocation>
        <location evidence="1">Membrane</location>
        <topology evidence="1">Single-pass type I membrane protein</topology>
    </subcellularLocation>
</comment>